<dbReference type="PANTHER" id="PTHR43442:SF3">
    <property type="entry name" value="GLUCONOKINASE-RELATED"/>
    <property type="match status" value="1"/>
</dbReference>
<evidence type="ECO:0000313" key="12">
    <source>
        <dbReference type="Proteomes" id="UP000538929"/>
    </source>
</evidence>
<dbReference type="Pfam" id="PF13671">
    <property type="entry name" value="AAA_33"/>
    <property type="match status" value="1"/>
</dbReference>
<dbReference type="InterPro" id="IPR006001">
    <property type="entry name" value="Therm_gnt_kin"/>
</dbReference>
<evidence type="ECO:0000256" key="1">
    <source>
        <dbReference type="ARBA" id="ARBA00004761"/>
    </source>
</evidence>
<keyword evidence="12" id="KW-1185">Reference proteome</keyword>
<evidence type="ECO:0000256" key="9">
    <source>
        <dbReference type="ARBA" id="ARBA00048090"/>
    </source>
</evidence>
<dbReference type="PANTHER" id="PTHR43442">
    <property type="entry name" value="GLUCONOKINASE-RELATED"/>
    <property type="match status" value="1"/>
</dbReference>
<comment type="similarity">
    <text evidence="2 10">Belongs to the gluconokinase GntK/GntV family.</text>
</comment>
<dbReference type="InterPro" id="IPR027417">
    <property type="entry name" value="P-loop_NTPase"/>
</dbReference>
<evidence type="ECO:0000256" key="4">
    <source>
        <dbReference type="ARBA" id="ARBA00022679"/>
    </source>
</evidence>
<keyword evidence="5 10" id="KW-0547">Nucleotide-binding</keyword>
<comment type="caution">
    <text evidence="11">The sequence shown here is derived from an EMBL/GenBank/DDBJ whole genome shotgun (WGS) entry which is preliminary data.</text>
</comment>
<dbReference type="GO" id="GO:0005524">
    <property type="term" value="F:ATP binding"/>
    <property type="evidence" value="ECO:0007669"/>
    <property type="project" value="UniProtKB-KW"/>
</dbReference>
<evidence type="ECO:0000256" key="8">
    <source>
        <dbReference type="ARBA" id="ARBA00023064"/>
    </source>
</evidence>
<reference evidence="12" key="1">
    <citation type="submission" date="2019-10" db="EMBL/GenBank/DDBJ databases">
        <title>Streptomyces sp. nov., a novel actinobacterium isolated from alkaline environment.</title>
        <authorList>
            <person name="Golinska P."/>
        </authorList>
    </citation>
    <scope>NUCLEOTIDE SEQUENCE [LARGE SCALE GENOMIC DNA]</scope>
    <source>
        <strain evidence="12">DSM 42118</strain>
    </source>
</reference>
<accession>A0A7W3Y230</accession>
<dbReference type="GO" id="GO:0046316">
    <property type="term" value="F:gluconokinase activity"/>
    <property type="evidence" value="ECO:0007669"/>
    <property type="project" value="UniProtKB-EC"/>
</dbReference>
<keyword evidence="7 10" id="KW-0067">ATP-binding</keyword>
<organism evidence="11 12">
    <name type="scientific">Streptomyces alkaliphilus</name>
    <dbReference type="NCBI Taxonomy" id="1472722"/>
    <lineage>
        <taxon>Bacteria</taxon>
        <taxon>Bacillati</taxon>
        <taxon>Actinomycetota</taxon>
        <taxon>Actinomycetes</taxon>
        <taxon>Kitasatosporales</taxon>
        <taxon>Streptomycetaceae</taxon>
        <taxon>Streptomyces</taxon>
    </lineage>
</organism>
<dbReference type="EMBL" id="VKHT01000341">
    <property type="protein sequence ID" value="MBB0244902.1"/>
    <property type="molecule type" value="Genomic_DNA"/>
</dbReference>
<gene>
    <name evidence="11" type="ORF">FNQ90_12490</name>
</gene>
<dbReference type="NCBIfam" id="TIGR01313">
    <property type="entry name" value="therm_gnt_kin"/>
    <property type="match status" value="1"/>
</dbReference>
<evidence type="ECO:0000256" key="10">
    <source>
        <dbReference type="RuleBase" id="RU363066"/>
    </source>
</evidence>
<evidence type="ECO:0000256" key="7">
    <source>
        <dbReference type="ARBA" id="ARBA00022840"/>
    </source>
</evidence>
<evidence type="ECO:0000313" key="11">
    <source>
        <dbReference type="EMBL" id="MBB0244902.1"/>
    </source>
</evidence>
<evidence type="ECO:0000256" key="6">
    <source>
        <dbReference type="ARBA" id="ARBA00022777"/>
    </source>
</evidence>
<evidence type="ECO:0000256" key="5">
    <source>
        <dbReference type="ARBA" id="ARBA00022741"/>
    </source>
</evidence>
<dbReference type="Gene3D" id="3.40.50.300">
    <property type="entry name" value="P-loop containing nucleotide triphosphate hydrolases"/>
    <property type="match status" value="1"/>
</dbReference>
<dbReference type="GO" id="GO:0019521">
    <property type="term" value="P:D-gluconate metabolic process"/>
    <property type="evidence" value="ECO:0007669"/>
    <property type="project" value="UniProtKB-KW"/>
</dbReference>
<protein>
    <recommendedName>
        <fullName evidence="3 10">Gluconokinase</fullName>
        <ecNumber evidence="3 10">2.7.1.12</ecNumber>
    </recommendedName>
</protein>
<keyword evidence="8" id="KW-0311">Gluconate utilization</keyword>
<proteinExistence type="inferred from homology"/>
<evidence type="ECO:0000256" key="3">
    <source>
        <dbReference type="ARBA" id="ARBA00012054"/>
    </source>
</evidence>
<keyword evidence="6 10" id="KW-0418">Kinase</keyword>
<dbReference type="FunFam" id="3.40.50.300:FF:000522">
    <property type="entry name" value="Gluconokinase"/>
    <property type="match status" value="1"/>
</dbReference>
<evidence type="ECO:0000256" key="2">
    <source>
        <dbReference type="ARBA" id="ARBA00008420"/>
    </source>
</evidence>
<comment type="pathway">
    <text evidence="1">Carbohydrate acid metabolism.</text>
</comment>
<dbReference type="EC" id="2.7.1.12" evidence="3 10"/>
<comment type="catalytic activity">
    <reaction evidence="9 10">
        <text>D-gluconate + ATP = 6-phospho-D-gluconate + ADP + H(+)</text>
        <dbReference type="Rhea" id="RHEA:19433"/>
        <dbReference type="ChEBI" id="CHEBI:15378"/>
        <dbReference type="ChEBI" id="CHEBI:18391"/>
        <dbReference type="ChEBI" id="CHEBI:30616"/>
        <dbReference type="ChEBI" id="CHEBI:58759"/>
        <dbReference type="ChEBI" id="CHEBI:456216"/>
        <dbReference type="EC" id="2.7.1.12"/>
    </reaction>
</comment>
<dbReference type="RefSeq" id="WP_182606454.1">
    <property type="nucleotide sequence ID" value="NZ_VKHT01000341.1"/>
</dbReference>
<sequence>MGVSGCGKTTVARMLADRLGRPMAEGDSFHSAANVAKMSAGEPLDDSDREPWLRALREWISERAADGDSSVMACSALKRSYREVLRGARGCRVRFVHLEVDRGLLAERLDSRGEHFMTAALLDSQMETLEPPGPEEDAVTVPVGRECPERVVEAVLAALDLPAPDPAGPDRSDTA</sequence>
<keyword evidence="4 10" id="KW-0808">Transferase</keyword>
<dbReference type="SUPFAM" id="SSF52540">
    <property type="entry name" value="P-loop containing nucleoside triphosphate hydrolases"/>
    <property type="match status" value="1"/>
</dbReference>
<dbReference type="AlphaFoldDB" id="A0A7W3Y230"/>
<dbReference type="GO" id="GO:0005737">
    <property type="term" value="C:cytoplasm"/>
    <property type="evidence" value="ECO:0007669"/>
    <property type="project" value="TreeGrafter"/>
</dbReference>
<dbReference type="Proteomes" id="UP000538929">
    <property type="component" value="Unassembled WGS sequence"/>
</dbReference>
<dbReference type="CDD" id="cd02021">
    <property type="entry name" value="GntK"/>
    <property type="match status" value="1"/>
</dbReference>
<name>A0A7W3Y230_9ACTN</name>